<feature type="transmembrane region" description="Helical" evidence="18">
    <location>
        <begin position="353"/>
        <end position="380"/>
    </location>
</feature>
<dbReference type="Pfam" id="PF13246">
    <property type="entry name" value="Cation_ATPase"/>
    <property type="match status" value="1"/>
</dbReference>
<feature type="transmembrane region" description="Helical" evidence="18">
    <location>
        <begin position="1232"/>
        <end position="1255"/>
    </location>
</feature>
<feature type="binding site" evidence="16">
    <location>
        <position position="818"/>
    </location>
    <ligand>
        <name>ATP</name>
        <dbReference type="ChEBI" id="CHEBI:30616"/>
    </ligand>
</feature>
<feature type="domain" description="P-type ATPase C-terminal" evidence="21">
    <location>
        <begin position="1061"/>
        <end position="1299"/>
    </location>
</feature>
<feature type="region of interest" description="Disordered" evidence="19">
    <location>
        <begin position="1369"/>
        <end position="1415"/>
    </location>
</feature>
<reference evidence="22" key="1">
    <citation type="thesis" date="2020" institute="ProQuest LLC" country="789 East Eisenhower Parkway, Ann Arbor, MI, USA">
        <title>Comparative Genomics and Chromosome Evolution.</title>
        <authorList>
            <person name="Mudd A.B."/>
        </authorList>
    </citation>
    <scope>NUCLEOTIDE SEQUENCE</scope>
    <source>
        <strain evidence="22">1538</strain>
        <tissue evidence="22">Blood</tissue>
    </source>
</reference>
<feature type="active site" description="4-aspartylphosphate intermediate" evidence="15">
    <location>
        <position position="428"/>
    </location>
</feature>
<feature type="binding site" evidence="17">
    <location>
        <position position="1039"/>
    </location>
    <ligand>
        <name>Mg(2+)</name>
        <dbReference type="ChEBI" id="CHEBI:18420"/>
    </ligand>
</feature>
<name>A0AAV3AVY6_PYXAD</name>
<feature type="binding site" evidence="16">
    <location>
        <position position="898"/>
    </location>
    <ligand>
        <name>ATP</name>
        <dbReference type="ChEBI" id="CHEBI:30616"/>
    </ligand>
</feature>
<dbReference type="SUPFAM" id="SSF81660">
    <property type="entry name" value="Metal cation-transporting ATPase, ATP-binding domain N"/>
    <property type="match status" value="1"/>
</dbReference>
<feature type="transmembrane region" description="Helical" evidence="18">
    <location>
        <begin position="1124"/>
        <end position="1145"/>
    </location>
</feature>
<feature type="binding site" evidence="16">
    <location>
        <position position="750"/>
    </location>
    <ligand>
        <name>ATP</name>
        <dbReference type="ChEBI" id="CHEBI:30616"/>
    </ligand>
</feature>
<evidence type="ECO:0000256" key="9">
    <source>
        <dbReference type="ARBA" id="ARBA00022842"/>
    </source>
</evidence>
<comment type="subcellular location">
    <subcellularLocation>
        <location evidence="2">Endoplasmic reticulum membrane</location>
        <topology evidence="2">Multi-pass membrane protein</topology>
    </subcellularLocation>
    <subcellularLocation>
        <location evidence="18">Membrane</location>
        <topology evidence="18">Multi-pass membrane protein</topology>
    </subcellularLocation>
</comment>
<comment type="caution">
    <text evidence="22">The sequence shown here is derived from an EMBL/GenBank/DDBJ whole genome shotgun (WGS) entry which is preliminary data.</text>
</comment>
<evidence type="ECO:0000256" key="7">
    <source>
        <dbReference type="ARBA" id="ARBA00022824"/>
    </source>
</evidence>
<dbReference type="PRINTS" id="PR00119">
    <property type="entry name" value="CATATPASE"/>
</dbReference>
<feature type="binding site" evidence="16">
    <location>
        <position position="1015"/>
    </location>
    <ligand>
        <name>ATP</name>
        <dbReference type="ChEBI" id="CHEBI:30616"/>
    </ligand>
</feature>
<dbReference type="InterPro" id="IPR023214">
    <property type="entry name" value="HAD_sf"/>
</dbReference>
<feature type="binding site" evidence="16">
    <location>
        <position position="1009"/>
    </location>
    <ligand>
        <name>ATP</name>
        <dbReference type="ChEBI" id="CHEBI:30616"/>
    </ligand>
</feature>
<feature type="domain" description="P-type ATPase N-terminal" evidence="20">
    <location>
        <begin position="53"/>
        <end position="113"/>
    </location>
</feature>
<dbReference type="FunFam" id="2.70.150.10:FF:000022">
    <property type="entry name" value="Phospholipid-transporting ATPase"/>
    <property type="match status" value="1"/>
</dbReference>
<dbReference type="GO" id="GO:0005524">
    <property type="term" value="F:ATP binding"/>
    <property type="evidence" value="ECO:0007669"/>
    <property type="project" value="UniProtKB-UniRule"/>
</dbReference>
<keyword evidence="8 16" id="KW-0067">ATP-binding</keyword>
<gene>
    <name evidence="22" type="ORF">GDO54_006668</name>
</gene>
<dbReference type="NCBIfam" id="TIGR01494">
    <property type="entry name" value="ATPase_P-type"/>
    <property type="match status" value="2"/>
</dbReference>
<dbReference type="SFLD" id="SFLDG00002">
    <property type="entry name" value="C1.7:_P-type_atpase_like"/>
    <property type="match status" value="1"/>
</dbReference>
<dbReference type="InterPro" id="IPR023298">
    <property type="entry name" value="ATPase_P-typ_TM_dom_sf"/>
</dbReference>
<feature type="region of interest" description="Disordered" evidence="19">
    <location>
        <begin position="624"/>
        <end position="680"/>
    </location>
</feature>
<dbReference type="GO" id="GO:0016887">
    <property type="term" value="F:ATP hydrolysis activity"/>
    <property type="evidence" value="ECO:0007669"/>
    <property type="project" value="InterPro"/>
</dbReference>
<dbReference type="InterPro" id="IPR036412">
    <property type="entry name" value="HAD-like_sf"/>
</dbReference>
<evidence type="ECO:0000256" key="1">
    <source>
        <dbReference type="ARBA" id="ARBA00001946"/>
    </source>
</evidence>
<keyword evidence="5 17" id="KW-0479">Metal-binding</keyword>
<feature type="binding site" evidence="16">
    <location>
        <position position="774"/>
    </location>
    <ligand>
        <name>ATP</name>
        <dbReference type="ChEBI" id="CHEBI:30616"/>
    </ligand>
</feature>
<feature type="compositionally biased region" description="Polar residues" evidence="19">
    <location>
        <begin position="650"/>
        <end position="665"/>
    </location>
</feature>
<dbReference type="Gene3D" id="3.40.50.1000">
    <property type="entry name" value="HAD superfamily/HAD-like"/>
    <property type="match status" value="2"/>
</dbReference>
<feature type="binding site" evidence="16">
    <location>
        <position position="430"/>
    </location>
    <ligand>
        <name>ATP</name>
        <dbReference type="ChEBI" id="CHEBI:30616"/>
    </ligand>
</feature>
<evidence type="ECO:0000256" key="10">
    <source>
        <dbReference type="ARBA" id="ARBA00022967"/>
    </source>
</evidence>
<evidence type="ECO:0000256" key="2">
    <source>
        <dbReference type="ARBA" id="ARBA00004477"/>
    </source>
</evidence>
<feature type="binding site" evidence="17">
    <location>
        <position position="430"/>
    </location>
    <ligand>
        <name>Mg(2+)</name>
        <dbReference type="ChEBI" id="CHEBI:18420"/>
    </ligand>
</feature>
<evidence type="ECO:0000256" key="6">
    <source>
        <dbReference type="ARBA" id="ARBA00022741"/>
    </source>
</evidence>
<evidence type="ECO:0000259" key="20">
    <source>
        <dbReference type="Pfam" id="PF16209"/>
    </source>
</evidence>
<keyword evidence="23" id="KW-1185">Reference proteome</keyword>
<keyword evidence="12 18" id="KW-0472">Membrane</keyword>
<dbReference type="GO" id="GO:0000287">
    <property type="term" value="F:magnesium ion binding"/>
    <property type="evidence" value="ECO:0007669"/>
    <property type="project" value="UniProtKB-UniRule"/>
</dbReference>
<dbReference type="CDD" id="cd02073">
    <property type="entry name" value="P-type_ATPase_APLT_Dnf-like"/>
    <property type="match status" value="1"/>
</dbReference>
<dbReference type="SFLD" id="SFLDF00027">
    <property type="entry name" value="p-type_atpase"/>
    <property type="match status" value="1"/>
</dbReference>
<keyword evidence="11 18" id="KW-1133">Transmembrane helix</keyword>
<feature type="transmembrane region" description="Helical" evidence="18">
    <location>
        <begin position="1275"/>
        <end position="1295"/>
    </location>
</feature>
<feature type="binding site" evidence="16">
    <location>
        <position position="429"/>
    </location>
    <ligand>
        <name>ATP</name>
        <dbReference type="ChEBI" id="CHEBI:30616"/>
    </ligand>
</feature>
<dbReference type="GO" id="GO:0045332">
    <property type="term" value="P:phospholipid translocation"/>
    <property type="evidence" value="ECO:0007669"/>
    <property type="project" value="TreeGrafter"/>
</dbReference>
<evidence type="ECO:0000313" key="22">
    <source>
        <dbReference type="EMBL" id="DBA30714.1"/>
    </source>
</evidence>
<protein>
    <recommendedName>
        <fullName evidence="18">Phospholipid-transporting ATPase</fullName>
        <ecNumber evidence="18">7.6.2.1</ecNumber>
    </recommendedName>
</protein>
<feature type="transmembrane region" description="Helical" evidence="18">
    <location>
        <begin position="310"/>
        <end position="333"/>
    </location>
</feature>
<dbReference type="Proteomes" id="UP001181693">
    <property type="component" value="Unassembled WGS sequence"/>
</dbReference>
<dbReference type="Gene3D" id="3.40.1110.10">
    <property type="entry name" value="Calcium-transporting ATPase, cytoplasmic domain N"/>
    <property type="match status" value="2"/>
</dbReference>
<dbReference type="Gene3D" id="2.70.150.10">
    <property type="entry name" value="Calcium-transporting ATPase, cytoplasmic transduction domain A"/>
    <property type="match status" value="1"/>
</dbReference>
<feature type="transmembrane region" description="Helical" evidence="18">
    <location>
        <begin position="114"/>
        <end position="130"/>
    </location>
</feature>
<evidence type="ECO:0000256" key="11">
    <source>
        <dbReference type="ARBA" id="ARBA00022989"/>
    </source>
</evidence>
<keyword evidence="6 16" id="KW-0547">Nucleotide-binding</keyword>
<dbReference type="InterPro" id="IPR018303">
    <property type="entry name" value="ATPase_P-typ_P_site"/>
</dbReference>
<dbReference type="FunFam" id="3.40.50.1000:FF:000023">
    <property type="entry name" value="Phospholipid-transporting ATPase"/>
    <property type="match status" value="1"/>
</dbReference>
<accession>A0AAV3AVY6</accession>
<dbReference type="InterPro" id="IPR032631">
    <property type="entry name" value="P-type_ATPase_N"/>
</dbReference>
<evidence type="ECO:0000256" key="17">
    <source>
        <dbReference type="PIRSR" id="PIRSR606539-3"/>
    </source>
</evidence>
<dbReference type="SUPFAM" id="SSF81653">
    <property type="entry name" value="Calcium ATPase, transduction domain A"/>
    <property type="match status" value="1"/>
</dbReference>
<dbReference type="EC" id="7.6.2.1" evidence="18"/>
<evidence type="ECO:0000256" key="15">
    <source>
        <dbReference type="PIRSR" id="PIRSR606539-1"/>
    </source>
</evidence>
<feature type="binding site" evidence="16">
    <location>
        <position position="708"/>
    </location>
    <ligand>
        <name>ATP</name>
        <dbReference type="ChEBI" id="CHEBI:30616"/>
    </ligand>
</feature>
<feature type="binding site" evidence="16">
    <location>
        <position position="899"/>
    </location>
    <ligand>
        <name>ATP</name>
        <dbReference type="ChEBI" id="CHEBI:30616"/>
    </ligand>
</feature>
<dbReference type="InterPro" id="IPR006539">
    <property type="entry name" value="P-type_ATPase_IV"/>
</dbReference>
<evidence type="ECO:0000256" key="8">
    <source>
        <dbReference type="ARBA" id="ARBA00022840"/>
    </source>
</evidence>
<sequence length="1415" mass="160834">MDSSFYRWRQGLQKDSSICPSEKTPLLASGKTPTYNLNKQRVVFANNKKWESDCKRVSRFYTGNKVRTTKYTILTFLPRNLFEQFYRSANLYFLFLAILNWMPQIEVFHKEITMVPLVIVLLIIAVKDGIEDYKRYRNDRKINSQRTSIYNKNDTSFIDKCWKDVRVGDFVKLFCNEIIPADILLLYSSDQNGICHIETANLDGETNLKQRQVVKGFSNQDTPFEPESFKCTIVCEKPNNNLSKFKGYMDQPNGQKTGFGTESLLLRGCTVRNTEEAIGVVVYAGHETKAMLNNSGPRYKRSKIERRMNIDVFFCVGILFIMCLIGALGHGIWYGKFVIHPLFDVPNPDGSYLTAALAGFYMFLTMIILLQILIPISLYVSIELVKLGQIYFIHNDIDLYDEEIDLSVQCRALNITEDLGQIQYIFSDKTGTLTENKMVFRRCTIVGNEYSHQENAKRLETYKEEDSDDEDIAKLKNFSLFDLDAGNQSTVRHKGTRALRRCQSARPNIQGHFRKKSEGRFDISQVAFSSPIEKDVTPDQMLLKKVREASVQIETLSPFKTQSSARPSGSPYIDFFLALAICNTVVVSTATEPRQRVTMAPLLKPSASSLEKFQHLFQRLKQLRLSQSASSTPSSSDPATPSSSKKNKVSPDNMSRTSNGETENQSSGKDDSSTSKTSTDNCIEEMYETVASFHIEDEFCYEAESPDEAALVHAARAYSFTLMSRTPDQVTVRLPQGTLLTFDLLYTLGFDSVRKRMSVVVRHPITREIIVYTKGADSVIMDLLDDPARANINDEKRLRKIQSRTQRHLDWYARDGLRTLCIAKKVLSEEDFERWSNFREEAEAAIDNREELLMETAQHLETNLTLLGATGIEDRLQDGVPDTIAALREAGINIWVLTGDKQETAINIAHSCQLLEQSDMVFTINTESKETCESIIDCTLEEIKNISPEKKKKRLFKRQKPQTAPEQEMARPEVGLVIDGRTLNVIFQGGLEAKFLELTKHCRSVLCCRATPLQKSMVVRLVRDKLNVMTLSIGDGANDVSMIQAADVGIGISGQEGMQAVMSSDFAISRFKHLKKLLLVHGHWCYTRLAKMVIYFFYKNVAYVNLLFWFQFFCGFSGTTMIDYWQLIFFNLFFTSVPPLVFGVMDKDVSAETLLSLPELYKSGQRSESYKLSTFWIAILDAFYQSLVCFFVPYLTFYKTDIDILSFGITINTIALLTIIFHLAIEIKTWTIVHWITIIASIVFYFVVALAYNAICVSCEVPSPYWVMEKQMSAAPFYMLCIITPVIALLPKYFITVLRGTCGVSPTTEAHKLDKLSKEARELKIQEWKDRNRSAALASNPSNITLNNSFPPTPERMLHNVCSPSLEDNLNNSYREMNTPRTHRPKPLPNAASPSRGVEDHTKANHRRSVSTVTV</sequence>
<evidence type="ECO:0000256" key="19">
    <source>
        <dbReference type="SAM" id="MobiDB-lite"/>
    </source>
</evidence>
<dbReference type="InterPro" id="IPR023299">
    <property type="entry name" value="ATPase_P-typ_cyto_dom_N"/>
</dbReference>
<feature type="transmembrane region" description="Helical" evidence="18">
    <location>
        <begin position="1204"/>
        <end position="1225"/>
    </location>
</feature>
<keyword evidence="10 18" id="KW-1278">Translocase</keyword>
<keyword evidence="4 18" id="KW-0812">Transmembrane</keyword>
<dbReference type="Gene3D" id="1.20.1110.10">
    <property type="entry name" value="Calcium-transporting ATPase, transmembrane domain"/>
    <property type="match status" value="1"/>
</dbReference>
<dbReference type="SFLD" id="SFLDS00003">
    <property type="entry name" value="Haloacid_Dehalogenase"/>
    <property type="match status" value="1"/>
</dbReference>
<feature type="compositionally biased region" description="Low complexity" evidence="19">
    <location>
        <begin position="626"/>
        <end position="644"/>
    </location>
</feature>
<dbReference type="GO" id="GO:1990531">
    <property type="term" value="C:phospholipid-translocating ATPase complex"/>
    <property type="evidence" value="ECO:0007669"/>
    <property type="project" value="UniProtKB-ARBA"/>
</dbReference>
<feature type="transmembrane region" description="Helical" evidence="18">
    <location>
        <begin position="1175"/>
        <end position="1198"/>
    </location>
</feature>
<proteinExistence type="inferred from homology"/>
<evidence type="ECO:0000256" key="18">
    <source>
        <dbReference type="RuleBase" id="RU362033"/>
    </source>
</evidence>
<dbReference type="SUPFAM" id="SSF81665">
    <property type="entry name" value="Calcium ATPase, transmembrane domain M"/>
    <property type="match status" value="1"/>
</dbReference>
<evidence type="ECO:0000256" key="4">
    <source>
        <dbReference type="ARBA" id="ARBA00022692"/>
    </source>
</evidence>
<feature type="binding site" evidence="16">
    <location>
        <position position="1039"/>
    </location>
    <ligand>
        <name>ATP</name>
        <dbReference type="ChEBI" id="CHEBI:30616"/>
    </ligand>
</feature>
<dbReference type="SUPFAM" id="SSF56784">
    <property type="entry name" value="HAD-like"/>
    <property type="match status" value="1"/>
</dbReference>
<dbReference type="GO" id="GO:0140351">
    <property type="term" value="F:glycosylceramide flippase activity"/>
    <property type="evidence" value="ECO:0007669"/>
    <property type="project" value="UniProtKB-ARBA"/>
</dbReference>
<dbReference type="GO" id="GO:0005789">
    <property type="term" value="C:endoplasmic reticulum membrane"/>
    <property type="evidence" value="ECO:0007669"/>
    <property type="project" value="UniProtKB-SubCell"/>
</dbReference>
<dbReference type="Pfam" id="PF16212">
    <property type="entry name" value="PhoLip_ATPase_C"/>
    <property type="match status" value="1"/>
</dbReference>
<feature type="compositionally biased region" description="Polar residues" evidence="19">
    <location>
        <begin position="1369"/>
        <end position="1380"/>
    </location>
</feature>
<organism evidence="22 23">
    <name type="scientific">Pyxicephalus adspersus</name>
    <name type="common">African bullfrog</name>
    <dbReference type="NCBI Taxonomy" id="30357"/>
    <lineage>
        <taxon>Eukaryota</taxon>
        <taxon>Metazoa</taxon>
        <taxon>Chordata</taxon>
        <taxon>Craniata</taxon>
        <taxon>Vertebrata</taxon>
        <taxon>Euteleostomi</taxon>
        <taxon>Amphibia</taxon>
        <taxon>Batrachia</taxon>
        <taxon>Anura</taxon>
        <taxon>Neobatrachia</taxon>
        <taxon>Ranoidea</taxon>
        <taxon>Pyxicephalidae</taxon>
        <taxon>Pyxicephalinae</taxon>
        <taxon>Pyxicephalus</taxon>
    </lineage>
</organism>
<dbReference type="PROSITE" id="PS00154">
    <property type="entry name" value="ATPASE_E1_E2"/>
    <property type="match status" value="1"/>
</dbReference>
<evidence type="ECO:0000256" key="14">
    <source>
        <dbReference type="ARBA" id="ARBA00050913"/>
    </source>
</evidence>
<dbReference type="InterPro" id="IPR008250">
    <property type="entry name" value="ATPase_P-typ_transduc_dom_A_sf"/>
</dbReference>
<feature type="transmembrane region" description="Helical" evidence="18">
    <location>
        <begin position="1093"/>
        <end position="1112"/>
    </location>
</feature>
<evidence type="ECO:0000256" key="3">
    <source>
        <dbReference type="ARBA" id="ARBA00008109"/>
    </source>
</evidence>
<dbReference type="InterPro" id="IPR044492">
    <property type="entry name" value="P_typ_ATPase_HD_dom"/>
</dbReference>
<keyword evidence="9 17" id="KW-0460">Magnesium</keyword>
<feature type="binding site" evidence="16">
    <location>
        <position position="1038"/>
    </location>
    <ligand>
        <name>ATP</name>
        <dbReference type="ChEBI" id="CHEBI:30616"/>
    </ligand>
</feature>
<dbReference type="Pfam" id="PF16209">
    <property type="entry name" value="PhoLip_ATPase_N"/>
    <property type="match status" value="1"/>
</dbReference>
<evidence type="ECO:0000256" key="5">
    <source>
        <dbReference type="ARBA" id="ARBA00022723"/>
    </source>
</evidence>
<dbReference type="FunFam" id="3.40.50.1000:FF:000001">
    <property type="entry name" value="Phospholipid-transporting ATPase IC"/>
    <property type="match status" value="1"/>
</dbReference>
<feature type="binding site" evidence="17">
    <location>
        <position position="428"/>
    </location>
    <ligand>
        <name>Mg(2+)</name>
        <dbReference type="ChEBI" id="CHEBI:18420"/>
    </ligand>
</feature>
<dbReference type="NCBIfam" id="TIGR01652">
    <property type="entry name" value="ATPase-Plipid"/>
    <property type="match status" value="2"/>
</dbReference>
<comment type="catalytic activity">
    <reaction evidence="13 18">
        <text>ATP + H2O + phospholipidSide 1 = ADP + phosphate + phospholipidSide 2.</text>
        <dbReference type="EC" id="7.6.2.1"/>
    </reaction>
</comment>
<feature type="binding site" evidence="16">
    <location>
        <position position="900"/>
    </location>
    <ligand>
        <name>ATP</name>
        <dbReference type="ChEBI" id="CHEBI:30616"/>
    </ligand>
</feature>
<dbReference type="PANTHER" id="PTHR24092">
    <property type="entry name" value="PROBABLE PHOSPHOLIPID-TRANSPORTING ATPASE"/>
    <property type="match status" value="1"/>
</dbReference>
<feature type="transmembrane region" description="Helical" evidence="18">
    <location>
        <begin position="85"/>
        <end position="102"/>
    </location>
</feature>
<dbReference type="FunFam" id="3.40.1110.10:FF:000009">
    <property type="entry name" value="Phospholipid-transporting ATPase"/>
    <property type="match status" value="1"/>
</dbReference>
<comment type="cofactor">
    <cofactor evidence="1 17">
        <name>Mg(2+)</name>
        <dbReference type="ChEBI" id="CHEBI:18420"/>
    </cofactor>
</comment>
<dbReference type="GO" id="GO:0005886">
    <property type="term" value="C:plasma membrane"/>
    <property type="evidence" value="ECO:0007669"/>
    <property type="project" value="TreeGrafter"/>
</dbReference>
<feature type="binding site" evidence="17">
    <location>
        <position position="1035"/>
    </location>
    <ligand>
        <name>Mg(2+)</name>
        <dbReference type="ChEBI" id="CHEBI:18420"/>
    </ligand>
</feature>
<dbReference type="EMBL" id="DYDO01000002">
    <property type="protein sequence ID" value="DBA30714.1"/>
    <property type="molecule type" value="Genomic_DNA"/>
</dbReference>
<evidence type="ECO:0000256" key="13">
    <source>
        <dbReference type="ARBA" id="ARBA00034036"/>
    </source>
</evidence>
<keyword evidence="7" id="KW-0256">Endoplasmic reticulum</keyword>
<dbReference type="InterPro" id="IPR032630">
    <property type="entry name" value="P_typ_ATPase_c"/>
</dbReference>
<evidence type="ECO:0000256" key="12">
    <source>
        <dbReference type="ARBA" id="ARBA00023136"/>
    </source>
</evidence>
<evidence type="ECO:0000259" key="21">
    <source>
        <dbReference type="Pfam" id="PF16212"/>
    </source>
</evidence>
<evidence type="ECO:0000313" key="23">
    <source>
        <dbReference type="Proteomes" id="UP001181693"/>
    </source>
</evidence>
<dbReference type="PANTHER" id="PTHR24092:SF79">
    <property type="entry name" value="PHOSPHOLIPID-TRANSPORTING ATPASE VB"/>
    <property type="match status" value="1"/>
</dbReference>
<dbReference type="InterPro" id="IPR001757">
    <property type="entry name" value="P_typ_ATPase"/>
</dbReference>
<feature type="binding site" evidence="16">
    <location>
        <position position="428"/>
    </location>
    <ligand>
        <name>ATP</name>
        <dbReference type="ChEBI" id="CHEBI:30616"/>
    </ligand>
</feature>
<comment type="catalytic activity">
    <reaction evidence="14">
        <text>a beta-D-glucosyl-(1&lt;-&gt;1')-N-acylsphing-4-enine(out) + ATP + H2O = a beta-D-glucosyl-(1&lt;-&gt;1')-N-acylsphing-4-enine(in) + ADP + phosphate + H(+)</text>
        <dbReference type="Rhea" id="RHEA:66036"/>
        <dbReference type="ChEBI" id="CHEBI:15377"/>
        <dbReference type="ChEBI" id="CHEBI:15378"/>
        <dbReference type="ChEBI" id="CHEBI:22801"/>
        <dbReference type="ChEBI" id="CHEBI:30616"/>
        <dbReference type="ChEBI" id="CHEBI:43474"/>
        <dbReference type="ChEBI" id="CHEBI:456216"/>
    </reaction>
    <physiologicalReaction direction="left-to-right" evidence="14">
        <dbReference type="Rhea" id="RHEA:66037"/>
    </physiologicalReaction>
</comment>
<comment type="similarity">
    <text evidence="3 18">Belongs to the cation transport ATPase (P-type) (TC 3.A.3) family. Type IV subfamily.</text>
</comment>
<evidence type="ECO:0000256" key="16">
    <source>
        <dbReference type="PIRSR" id="PIRSR606539-2"/>
    </source>
</evidence>